<name>A0ABT6LGF0_9ACTN</name>
<keyword evidence="1" id="KW-0472">Membrane</keyword>
<proteinExistence type="predicted"/>
<protein>
    <recommendedName>
        <fullName evidence="4">DUF3592 domain-containing protein</fullName>
    </recommendedName>
</protein>
<evidence type="ECO:0000313" key="2">
    <source>
        <dbReference type="EMBL" id="MDH6215373.1"/>
    </source>
</evidence>
<evidence type="ECO:0000313" key="3">
    <source>
        <dbReference type="Proteomes" id="UP001160499"/>
    </source>
</evidence>
<accession>A0ABT6LGF0</accession>
<sequence length="131" mass="13817">MGGPAIPIALIAAFILWFSVTAHKRGRALRTRGIRVPATCVNSKTDKNGSTWLQVQFTSDAGIRLQTSVGPFEWAPVPVGGVIEVVYDPNDTSNVVAPKDVTNGKVALASAVGSGTLLFLCLFVMVVDFTG</sequence>
<keyword evidence="1" id="KW-1133">Transmembrane helix</keyword>
<keyword evidence="1" id="KW-0812">Transmembrane</keyword>
<feature type="transmembrane region" description="Helical" evidence="1">
    <location>
        <begin position="106"/>
        <end position="127"/>
    </location>
</feature>
<evidence type="ECO:0000256" key="1">
    <source>
        <dbReference type="SAM" id="Phobius"/>
    </source>
</evidence>
<feature type="transmembrane region" description="Helical" evidence="1">
    <location>
        <begin position="6"/>
        <end position="22"/>
    </location>
</feature>
<comment type="caution">
    <text evidence="2">The sequence shown here is derived from an EMBL/GenBank/DDBJ whole genome shotgun (WGS) entry which is preliminary data.</text>
</comment>
<dbReference type="Proteomes" id="UP001160499">
    <property type="component" value="Unassembled WGS sequence"/>
</dbReference>
<gene>
    <name evidence="2" type="ORF">M2283_002677</name>
</gene>
<reference evidence="2 3" key="1">
    <citation type="submission" date="2023-04" db="EMBL/GenBank/DDBJ databases">
        <title>Forest soil microbial communities from Buena Vista Peninsula, Colon Province, Panama.</title>
        <authorList>
            <person name="Bouskill N."/>
        </authorList>
    </citation>
    <scope>NUCLEOTIDE SEQUENCE [LARGE SCALE GENOMIC DNA]</scope>
    <source>
        <strain evidence="2 3">GGS1</strain>
    </source>
</reference>
<dbReference type="RefSeq" id="WP_348538911.1">
    <property type="nucleotide sequence ID" value="NZ_JARXVH010000004.1"/>
</dbReference>
<evidence type="ECO:0008006" key="4">
    <source>
        <dbReference type="Google" id="ProtNLM"/>
    </source>
</evidence>
<dbReference type="EMBL" id="JARXVH010000004">
    <property type="protein sequence ID" value="MDH6215373.1"/>
    <property type="molecule type" value="Genomic_DNA"/>
</dbReference>
<organism evidence="2 3">
    <name type="scientific">Streptomyces pseudovenezuelae</name>
    <dbReference type="NCBI Taxonomy" id="67350"/>
    <lineage>
        <taxon>Bacteria</taxon>
        <taxon>Bacillati</taxon>
        <taxon>Actinomycetota</taxon>
        <taxon>Actinomycetes</taxon>
        <taxon>Kitasatosporales</taxon>
        <taxon>Streptomycetaceae</taxon>
        <taxon>Streptomyces</taxon>
        <taxon>Streptomyces aurantiacus group</taxon>
    </lineage>
</organism>
<keyword evidence="3" id="KW-1185">Reference proteome</keyword>